<evidence type="ECO:0000313" key="9">
    <source>
        <dbReference type="Proteomes" id="UP000246569"/>
    </source>
</evidence>
<dbReference type="SUPFAM" id="SSF103190">
    <property type="entry name" value="Sensory domain-like"/>
    <property type="match status" value="1"/>
</dbReference>
<dbReference type="Gene3D" id="1.20.120.1530">
    <property type="match status" value="1"/>
</dbReference>
<dbReference type="Gene3D" id="3.30.450.20">
    <property type="entry name" value="PAS domain"/>
    <property type="match status" value="1"/>
</dbReference>
<evidence type="ECO:0000259" key="6">
    <source>
        <dbReference type="PROSITE" id="PS50111"/>
    </source>
</evidence>
<dbReference type="PROSITE" id="PS50885">
    <property type="entry name" value="HAMP"/>
    <property type="match status" value="2"/>
</dbReference>
<evidence type="ECO:0000313" key="8">
    <source>
        <dbReference type="EMBL" id="PWV61604.1"/>
    </source>
</evidence>
<evidence type="ECO:0000256" key="2">
    <source>
        <dbReference type="ARBA" id="ARBA00023224"/>
    </source>
</evidence>
<dbReference type="PANTHER" id="PTHR32089:SF112">
    <property type="entry name" value="LYSOZYME-LIKE PROTEIN-RELATED"/>
    <property type="match status" value="1"/>
</dbReference>
<dbReference type="GO" id="GO:0016020">
    <property type="term" value="C:membrane"/>
    <property type="evidence" value="ECO:0007669"/>
    <property type="project" value="UniProtKB-SubCell"/>
</dbReference>
<gene>
    <name evidence="8" type="ORF">C7443_10532</name>
</gene>
<dbReference type="InterPro" id="IPR029150">
    <property type="entry name" value="dCache_3"/>
</dbReference>
<dbReference type="RefSeq" id="WP_170123567.1">
    <property type="nucleotide sequence ID" value="NZ_QGTJ01000005.1"/>
</dbReference>
<comment type="similarity">
    <text evidence="3">Belongs to the methyl-accepting chemotaxis (MCP) protein family.</text>
</comment>
<dbReference type="SMART" id="SM00304">
    <property type="entry name" value="HAMP"/>
    <property type="match status" value="3"/>
</dbReference>
<name>A0A317MV13_9GAMM</name>
<comment type="caution">
    <text evidence="8">The sequence shown here is derived from an EMBL/GenBank/DDBJ whole genome shotgun (WGS) entry which is preliminary data.</text>
</comment>
<dbReference type="GO" id="GO:0007165">
    <property type="term" value="P:signal transduction"/>
    <property type="evidence" value="ECO:0007669"/>
    <property type="project" value="UniProtKB-KW"/>
</dbReference>
<keyword evidence="5" id="KW-0812">Transmembrane</keyword>
<dbReference type="GO" id="GO:0006935">
    <property type="term" value="P:chemotaxis"/>
    <property type="evidence" value="ECO:0007669"/>
    <property type="project" value="UniProtKB-ARBA"/>
</dbReference>
<evidence type="ECO:0000259" key="7">
    <source>
        <dbReference type="PROSITE" id="PS50885"/>
    </source>
</evidence>
<feature type="domain" description="HAMP" evidence="7">
    <location>
        <begin position="463"/>
        <end position="515"/>
    </location>
</feature>
<proteinExistence type="inferred from homology"/>
<feature type="domain" description="HAMP" evidence="7">
    <location>
        <begin position="308"/>
        <end position="360"/>
    </location>
</feature>
<comment type="subcellular location">
    <subcellularLocation>
        <location evidence="1">Membrane</location>
    </subcellularLocation>
</comment>
<dbReference type="SMART" id="SM00283">
    <property type="entry name" value="MA"/>
    <property type="match status" value="1"/>
</dbReference>
<evidence type="ECO:0000256" key="3">
    <source>
        <dbReference type="ARBA" id="ARBA00029447"/>
    </source>
</evidence>
<evidence type="ECO:0000256" key="5">
    <source>
        <dbReference type="SAM" id="Phobius"/>
    </source>
</evidence>
<evidence type="ECO:0000256" key="1">
    <source>
        <dbReference type="ARBA" id="ARBA00004370"/>
    </source>
</evidence>
<keyword evidence="5" id="KW-1133">Transmembrane helix</keyword>
<evidence type="ECO:0000256" key="4">
    <source>
        <dbReference type="PROSITE-ProRule" id="PRU00284"/>
    </source>
</evidence>
<sequence length="778" mass="82455">MNLHRLRIGTRLALGFGAILVMVAASLTGSALKAIDDMQEHQRAERLNSSIGLFIAALHREQRAGTALAQLVATQPTVIEAVANGDRDKLAREFAAAYDFLAKDYNVEQFQFHTPPAISFLRVHKPEKFGDDLSSFRQTVVDAISKDTLISGLEGGVAGIGIRSVVPIHRDGKLIGSVEFGMSLTQPFLNELAAWYALRARLFILDAKGNIQRAADTAPAEWPDMDSEQLRGALNGTPQMGSLTQGDTRLATLVMPINDYRGKPIGALEVFNDQTAFEQAAASVRNLAIGLSLGLLLLGCALAWWLARGIARPLSTMAVSAQAIACGDVSRSIDYRGRDEVGQLADAFRAMLDYLRELTGAVDALGRGDTAHHHQPRSEADQLGASVARTQTTVAELLAETQSLTRAAEAGELERRGHVQHFNGDYASLVSSINELLDSLAAQRVRQAEADQQRHAATAATAQALAEQVEQLLRTVDAAATGDLTQPVTVTGSDAIGRVGGGLARLLGDLRNHLAEIGDSAGELGSASHQLDALARRLRSEADEHSGQSSSVAADATDVGARLEAIAAATEEMSVSAREISHNTEMARDISAEAERAVDDATSRMQQLAESGAQIGDVVRLITSIAEQTNLLALNATIEAARAGEAGKGFAVVASEVKDLARATAEATGRIHARIEAIQHDTSAAQEAIGRTREIMTRVAQFQVSVAQAVEQQSAAANEMASNVTEAAERGRHIATTIRALADGAVHSAEASSEVLDSAGQVADTATTLSRLVGQFRT</sequence>
<feature type="domain" description="Methyl-accepting transducer" evidence="6">
    <location>
        <begin position="520"/>
        <end position="756"/>
    </location>
</feature>
<keyword evidence="9" id="KW-1185">Reference proteome</keyword>
<dbReference type="InterPro" id="IPR003660">
    <property type="entry name" value="HAMP_dom"/>
</dbReference>
<protein>
    <submittedName>
        <fullName evidence="8">Methyl-accepting chemotaxis protein</fullName>
    </submittedName>
</protein>
<dbReference type="Pfam" id="PF00015">
    <property type="entry name" value="MCPsignal"/>
    <property type="match status" value="1"/>
</dbReference>
<dbReference type="CDD" id="cd06225">
    <property type="entry name" value="HAMP"/>
    <property type="match status" value="1"/>
</dbReference>
<dbReference type="AlphaFoldDB" id="A0A317MV13"/>
<dbReference type="Pfam" id="PF14827">
    <property type="entry name" value="dCache_3"/>
    <property type="match status" value="1"/>
</dbReference>
<dbReference type="Pfam" id="PF00672">
    <property type="entry name" value="HAMP"/>
    <property type="match status" value="2"/>
</dbReference>
<feature type="transmembrane region" description="Helical" evidence="5">
    <location>
        <begin position="12"/>
        <end position="32"/>
    </location>
</feature>
<organism evidence="8 9">
    <name type="scientific">Plasticicumulans acidivorans</name>
    <dbReference type="NCBI Taxonomy" id="886464"/>
    <lineage>
        <taxon>Bacteria</taxon>
        <taxon>Pseudomonadati</taxon>
        <taxon>Pseudomonadota</taxon>
        <taxon>Gammaproteobacteria</taxon>
        <taxon>Candidatus Competibacteraceae</taxon>
        <taxon>Plasticicumulans</taxon>
    </lineage>
</organism>
<dbReference type="Gene3D" id="1.10.287.950">
    <property type="entry name" value="Methyl-accepting chemotaxis protein"/>
    <property type="match status" value="1"/>
</dbReference>
<dbReference type="Gene3D" id="6.10.340.10">
    <property type="match status" value="1"/>
</dbReference>
<keyword evidence="5" id="KW-0472">Membrane</keyword>
<dbReference type="InterPro" id="IPR029151">
    <property type="entry name" value="Sensor-like_sf"/>
</dbReference>
<keyword evidence="2 4" id="KW-0807">Transducer</keyword>
<reference evidence="8 9" key="1">
    <citation type="submission" date="2018-05" db="EMBL/GenBank/DDBJ databases">
        <title>Genomic Encyclopedia of Type Strains, Phase IV (KMG-IV): sequencing the most valuable type-strain genomes for metagenomic binning, comparative biology and taxonomic classification.</title>
        <authorList>
            <person name="Goeker M."/>
        </authorList>
    </citation>
    <scope>NUCLEOTIDE SEQUENCE [LARGE SCALE GENOMIC DNA]</scope>
    <source>
        <strain evidence="8 9">DSM 23606</strain>
    </source>
</reference>
<dbReference type="InterPro" id="IPR004089">
    <property type="entry name" value="MCPsignal_dom"/>
</dbReference>
<accession>A0A317MV13</accession>
<feature type="transmembrane region" description="Helical" evidence="5">
    <location>
        <begin position="287"/>
        <end position="307"/>
    </location>
</feature>
<dbReference type="Proteomes" id="UP000246569">
    <property type="component" value="Unassembled WGS sequence"/>
</dbReference>
<dbReference type="SUPFAM" id="SSF158472">
    <property type="entry name" value="HAMP domain-like"/>
    <property type="match status" value="1"/>
</dbReference>
<dbReference type="SUPFAM" id="SSF58104">
    <property type="entry name" value="Methyl-accepting chemotaxis protein (MCP) signaling domain"/>
    <property type="match status" value="1"/>
</dbReference>
<dbReference type="EMBL" id="QGTJ01000005">
    <property type="protein sequence ID" value="PWV61604.1"/>
    <property type="molecule type" value="Genomic_DNA"/>
</dbReference>
<dbReference type="PANTHER" id="PTHR32089">
    <property type="entry name" value="METHYL-ACCEPTING CHEMOTAXIS PROTEIN MCPB"/>
    <property type="match status" value="1"/>
</dbReference>
<dbReference type="PROSITE" id="PS50111">
    <property type="entry name" value="CHEMOTAXIS_TRANSDUC_2"/>
    <property type="match status" value="1"/>
</dbReference>